<dbReference type="PANTHER" id="PTHR40048:SF1">
    <property type="entry name" value="RHAMNOSYL O-METHYLTRANSFERASE"/>
    <property type="match status" value="1"/>
</dbReference>
<dbReference type="Gene3D" id="3.40.50.150">
    <property type="entry name" value="Vaccinia Virus protein VP39"/>
    <property type="match status" value="1"/>
</dbReference>
<accession>A0ABY2UM56</accession>
<sequence>MEISHTLEQPLALPEDLPVDIDSIKGFLDPQEGATLYRLAAEAGELGPCLEVGSYCGKSTVYLGSACKLMRNTLFAVDHHRGSEEHQPGEEYHDRDLFDERSQLMDSFHHFRSNMRAADLEEFVVPIVAPSAVAARHWSTPLGLVFIDGGHSLDAAMTDYRSWSRHIVPGGYLAIHDIFPDPADGGQAPYEIYKLALASAQFELVAMVKTLGILRRIQ</sequence>
<dbReference type="PANTHER" id="PTHR40048">
    <property type="entry name" value="RHAMNOSYL O-METHYLTRANSFERASE"/>
    <property type="match status" value="1"/>
</dbReference>
<protein>
    <submittedName>
        <fullName evidence="3">Class I SAM-dependent methyltransferase</fullName>
    </submittedName>
</protein>
<organism evidence="3 4">
    <name type="scientific">Microbulbifer harenosus</name>
    <dbReference type="NCBI Taxonomy" id="2576840"/>
    <lineage>
        <taxon>Bacteria</taxon>
        <taxon>Pseudomonadati</taxon>
        <taxon>Pseudomonadota</taxon>
        <taxon>Gammaproteobacteria</taxon>
        <taxon>Cellvibrionales</taxon>
        <taxon>Microbulbiferaceae</taxon>
        <taxon>Microbulbifer</taxon>
    </lineage>
</organism>
<gene>
    <name evidence="3" type="ORF">FDY93_08600</name>
</gene>
<keyword evidence="2" id="KW-0808">Transferase</keyword>
<reference evidence="3 4" key="1">
    <citation type="submission" date="2019-05" db="EMBL/GenBank/DDBJ databases">
        <title>Microbulbifer harenosus sp. nov., an alginate-degrading bacterium isolated from coastal sand.</title>
        <authorList>
            <person name="Huang H."/>
            <person name="Mo K."/>
            <person name="Bao S."/>
        </authorList>
    </citation>
    <scope>NUCLEOTIDE SEQUENCE [LARGE SCALE GENOMIC DNA]</scope>
    <source>
        <strain evidence="3 4">HB161719</strain>
    </source>
</reference>
<keyword evidence="4" id="KW-1185">Reference proteome</keyword>
<dbReference type="GO" id="GO:0032259">
    <property type="term" value="P:methylation"/>
    <property type="evidence" value="ECO:0007669"/>
    <property type="project" value="UniProtKB-KW"/>
</dbReference>
<evidence type="ECO:0000313" key="3">
    <source>
        <dbReference type="EMBL" id="TLM77652.1"/>
    </source>
</evidence>
<dbReference type="Pfam" id="PF13578">
    <property type="entry name" value="Methyltransf_24"/>
    <property type="match status" value="1"/>
</dbReference>
<comment type="caution">
    <text evidence="3">The sequence shown here is derived from an EMBL/GenBank/DDBJ whole genome shotgun (WGS) entry which is preliminary data.</text>
</comment>
<proteinExistence type="predicted"/>
<evidence type="ECO:0000256" key="1">
    <source>
        <dbReference type="ARBA" id="ARBA00022603"/>
    </source>
</evidence>
<dbReference type="InterPro" id="IPR029063">
    <property type="entry name" value="SAM-dependent_MTases_sf"/>
</dbReference>
<name>A0ABY2UM56_9GAMM</name>
<dbReference type="Proteomes" id="UP000306791">
    <property type="component" value="Unassembled WGS sequence"/>
</dbReference>
<evidence type="ECO:0000313" key="4">
    <source>
        <dbReference type="Proteomes" id="UP000306791"/>
    </source>
</evidence>
<keyword evidence="1 3" id="KW-0489">Methyltransferase</keyword>
<evidence type="ECO:0000256" key="2">
    <source>
        <dbReference type="ARBA" id="ARBA00022679"/>
    </source>
</evidence>
<dbReference type="GO" id="GO:0008168">
    <property type="term" value="F:methyltransferase activity"/>
    <property type="evidence" value="ECO:0007669"/>
    <property type="project" value="UniProtKB-KW"/>
</dbReference>
<dbReference type="RefSeq" id="WP_138235333.1">
    <property type="nucleotide sequence ID" value="NZ_CP185860.1"/>
</dbReference>
<dbReference type="EMBL" id="VANI01000009">
    <property type="protein sequence ID" value="TLM77652.1"/>
    <property type="molecule type" value="Genomic_DNA"/>
</dbReference>
<dbReference type="SUPFAM" id="SSF53335">
    <property type="entry name" value="S-adenosyl-L-methionine-dependent methyltransferases"/>
    <property type="match status" value="1"/>
</dbReference>